<accession>A0ABS7RPB5</accession>
<dbReference type="RefSeq" id="WP_221025141.1">
    <property type="nucleotide sequence ID" value="NZ_JAIEZQ010000002.1"/>
</dbReference>
<organism evidence="1 2">
    <name type="scientific">Nocardioides jiangsuensis</name>
    <dbReference type="NCBI Taxonomy" id="2866161"/>
    <lineage>
        <taxon>Bacteria</taxon>
        <taxon>Bacillati</taxon>
        <taxon>Actinomycetota</taxon>
        <taxon>Actinomycetes</taxon>
        <taxon>Propionibacteriales</taxon>
        <taxon>Nocardioidaceae</taxon>
        <taxon>Nocardioides</taxon>
    </lineage>
</organism>
<evidence type="ECO:0000313" key="1">
    <source>
        <dbReference type="EMBL" id="MBY9075382.1"/>
    </source>
</evidence>
<proteinExistence type="predicted"/>
<dbReference type="Proteomes" id="UP000754710">
    <property type="component" value="Unassembled WGS sequence"/>
</dbReference>
<evidence type="ECO:0008006" key="3">
    <source>
        <dbReference type="Google" id="ProtNLM"/>
    </source>
</evidence>
<reference evidence="1 2" key="1">
    <citation type="submission" date="2021-08" db="EMBL/GenBank/DDBJ databases">
        <title>Nocardioides bacterium WL0053 sp. nov., isolated from the sediment.</title>
        <authorList>
            <person name="Wang L."/>
            <person name="Zhang D."/>
            <person name="Zhang A."/>
        </authorList>
    </citation>
    <scope>NUCLEOTIDE SEQUENCE [LARGE SCALE GENOMIC DNA]</scope>
    <source>
        <strain evidence="1 2">WL0053</strain>
    </source>
</reference>
<dbReference type="EMBL" id="JAIEZQ010000002">
    <property type="protein sequence ID" value="MBY9075382.1"/>
    <property type="molecule type" value="Genomic_DNA"/>
</dbReference>
<keyword evidence="2" id="KW-1185">Reference proteome</keyword>
<protein>
    <recommendedName>
        <fullName evidence="3">Secreted protein</fullName>
    </recommendedName>
</protein>
<gene>
    <name evidence="1" type="ORF">K1X13_11180</name>
</gene>
<evidence type="ECO:0000313" key="2">
    <source>
        <dbReference type="Proteomes" id="UP000754710"/>
    </source>
</evidence>
<sequence length="365" mass="39343">MDEPGTTGVHLVRTRERVDEVSALAAALGGRVGVAGVLEDLNRKGSVRNVPGRAVRWGFRWDDEDSRSQRWWPQGITTSADADPATEQVAGRAVLCTSWYSKDVDGLNKGSRVTFVDVGASGGPAYRHVLLVEAHLSASGTVDLRPVKVHAGGLVWHGRYLHAAGTARGIHTFHLDDVMRVPGSGDPSALGVGVGSFGYRYVLPVRFTYDAFAEDGVERMRYSFLSLAHAARGGGPAGAPRLVAGEYGRGSRTTRLVDFTLDPATSLLRVSDDGVARPTRLPEQGVQGMQGATVVGGRWYLTTSAGRCLPGSLYVGRPGAFRRRTGVLPVGVEDVSYWPSRDQLLSLSEYPGRRYVFAMDRSTFD</sequence>
<comment type="caution">
    <text evidence="1">The sequence shown here is derived from an EMBL/GenBank/DDBJ whole genome shotgun (WGS) entry which is preliminary data.</text>
</comment>
<name>A0ABS7RPB5_9ACTN</name>